<reference evidence="2" key="1">
    <citation type="submission" date="2020-05" db="EMBL/GenBank/DDBJ databases">
        <authorList>
            <person name="Chiriac C."/>
            <person name="Salcher M."/>
            <person name="Ghai R."/>
            <person name="Kavagutti S V."/>
        </authorList>
    </citation>
    <scope>NUCLEOTIDE SEQUENCE</scope>
</reference>
<dbReference type="AlphaFoldDB" id="A0A6J7L0A0"/>
<keyword evidence="1" id="KW-0472">Membrane</keyword>
<gene>
    <name evidence="2" type="ORF">UFOPK3789_01237</name>
</gene>
<keyword evidence="1" id="KW-1133">Transmembrane helix</keyword>
<protein>
    <submittedName>
        <fullName evidence="2">Unannotated protein</fullName>
    </submittedName>
</protein>
<dbReference type="Pfam" id="PF14029">
    <property type="entry name" value="DUF4244"/>
    <property type="match status" value="1"/>
</dbReference>
<organism evidence="2">
    <name type="scientific">freshwater metagenome</name>
    <dbReference type="NCBI Taxonomy" id="449393"/>
    <lineage>
        <taxon>unclassified sequences</taxon>
        <taxon>metagenomes</taxon>
        <taxon>ecological metagenomes</taxon>
    </lineage>
</organism>
<dbReference type="EMBL" id="CAFBNL010000094">
    <property type="protein sequence ID" value="CAB4960182.1"/>
    <property type="molecule type" value="Genomic_DNA"/>
</dbReference>
<evidence type="ECO:0000313" key="2">
    <source>
        <dbReference type="EMBL" id="CAB4960182.1"/>
    </source>
</evidence>
<keyword evidence="1" id="KW-0812">Transmembrane</keyword>
<accession>A0A6J7L0A0</accession>
<name>A0A6J7L0A0_9ZZZZ</name>
<evidence type="ECO:0000256" key="1">
    <source>
        <dbReference type="SAM" id="Phobius"/>
    </source>
</evidence>
<dbReference type="InterPro" id="IPR025338">
    <property type="entry name" value="DUF4244"/>
</dbReference>
<sequence>MHLIRKFAERVKSDADEAGQTTAEYALVILGSAAIATLLLTWASKSGGITKLFDMVVGRLIPG</sequence>
<proteinExistence type="predicted"/>
<feature type="transmembrane region" description="Helical" evidence="1">
    <location>
        <begin position="25"/>
        <end position="43"/>
    </location>
</feature>